<dbReference type="EMBL" id="ML211416">
    <property type="protein sequence ID" value="TFK83168.1"/>
    <property type="molecule type" value="Genomic_DNA"/>
</dbReference>
<sequence length="362" mass="41105">MVSWRRLESLRTFMDADSSRVSLLRRLELETGEASVASHVDSCAKSMRGESLRAFVLQTVRRCSNLVVLSMKLPAFGGLTPMVVRTTLGDLPQLEELRLMGVTQAYQDVLVGALPSLRSVELSFEYVSWSDLKTPWPSLDPFPFLRDHASQIEQLTIKNALIHDNAESFPHVHVLDLAGVFVPDGIRTLVRLFPAVEELSTQFFCLGNLEKDRLYLLNPGYASVQTLVRSARDKYMSLPLHERTWPHLRRVSTRNASELYYLGVLCPAGVLSIDFRAEILKQADWLSEVFDNLRPKEVSCHAYSMTMWHAFETSMEYIVKPLLHRSVSVARDMVLRSPQDLLQQHQLQSLVVSRDMSQSSSI</sequence>
<organism evidence="1 2">
    <name type="scientific">Polyporus arcularius HHB13444</name>
    <dbReference type="NCBI Taxonomy" id="1314778"/>
    <lineage>
        <taxon>Eukaryota</taxon>
        <taxon>Fungi</taxon>
        <taxon>Dikarya</taxon>
        <taxon>Basidiomycota</taxon>
        <taxon>Agaricomycotina</taxon>
        <taxon>Agaricomycetes</taxon>
        <taxon>Polyporales</taxon>
        <taxon>Polyporaceae</taxon>
        <taxon>Polyporus</taxon>
    </lineage>
</organism>
<gene>
    <name evidence="1" type="ORF">K466DRAFT_272281</name>
</gene>
<evidence type="ECO:0000313" key="1">
    <source>
        <dbReference type="EMBL" id="TFK83168.1"/>
    </source>
</evidence>
<reference evidence="1 2" key="1">
    <citation type="journal article" date="2019" name="Nat. Ecol. Evol.">
        <title>Megaphylogeny resolves global patterns of mushroom evolution.</title>
        <authorList>
            <person name="Varga T."/>
            <person name="Krizsan K."/>
            <person name="Foldi C."/>
            <person name="Dima B."/>
            <person name="Sanchez-Garcia M."/>
            <person name="Sanchez-Ramirez S."/>
            <person name="Szollosi G.J."/>
            <person name="Szarkandi J.G."/>
            <person name="Papp V."/>
            <person name="Albert L."/>
            <person name="Andreopoulos W."/>
            <person name="Angelini C."/>
            <person name="Antonin V."/>
            <person name="Barry K.W."/>
            <person name="Bougher N.L."/>
            <person name="Buchanan P."/>
            <person name="Buyck B."/>
            <person name="Bense V."/>
            <person name="Catcheside P."/>
            <person name="Chovatia M."/>
            <person name="Cooper J."/>
            <person name="Damon W."/>
            <person name="Desjardin D."/>
            <person name="Finy P."/>
            <person name="Geml J."/>
            <person name="Haridas S."/>
            <person name="Hughes K."/>
            <person name="Justo A."/>
            <person name="Karasinski D."/>
            <person name="Kautmanova I."/>
            <person name="Kiss B."/>
            <person name="Kocsube S."/>
            <person name="Kotiranta H."/>
            <person name="LaButti K.M."/>
            <person name="Lechner B.E."/>
            <person name="Liimatainen K."/>
            <person name="Lipzen A."/>
            <person name="Lukacs Z."/>
            <person name="Mihaltcheva S."/>
            <person name="Morgado L.N."/>
            <person name="Niskanen T."/>
            <person name="Noordeloos M.E."/>
            <person name="Ohm R.A."/>
            <person name="Ortiz-Santana B."/>
            <person name="Ovrebo C."/>
            <person name="Racz N."/>
            <person name="Riley R."/>
            <person name="Savchenko A."/>
            <person name="Shiryaev A."/>
            <person name="Soop K."/>
            <person name="Spirin V."/>
            <person name="Szebenyi C."/>
            <person name="Tomsovsky M."/>
            <person name="Tulloss R.E."/>
            <person name="Uehling J."/>
            <person name="Grigoriev I.V."/>
            <person name="Vagvolgyi C."/>
            <person name="Papp T."/>
            <person name="Martin F.M."/>
            <person name="Miettinen O."/>
            <person name="Hibbett D.S."/>
            <person name="Nagy L.G."/>
        </authorList>
    </citation>
    <scope>NUCLEOTIDE SEQUENCE [LARGE SCALE GENOMIC DNA]</scope>
    <source>
        <strain evidence="1 2">HHB13444</strain>
    </source>
</reference>
<dbReference type="SUPFAM" id="SSF52047">
    <property type="entry name" value="RNI-like"/>
    <property type="match status" value="1"/>
</dbReference>
<accession>A0A5C3P3H0</accession>
<proteinExistence type="predicted"/>
<dbReference type="AlphaFoldDB" id="A0A5C3P3H0"/>
<dbReference type="Gene3D" id="3.80.10.10">
    <property type="entry name" value="Ribonuclease Inhibitor"/>
    <property type="match status" value="1"/>
</dbReference>
<evidence type="ECO:0008006" key="3">
    <source>
        <dbReference type="Google" id="ProtNLM"/>
    </source>
</evidence>
<dbReference type="Proteomes" id="UP000308197">
    <property type="component" value="Unassembled WGS sequence"/>
</dbReference>
<dbReference type="InParanoid" id="A0A5C3P3H0"/>
<protein>
    <recommendedName>
        <fullName evidence="3">F-box domain-containing protein</fullName>
    </recommendedName>
</protein>
<name>A0A5C3P3H0_9APHY</name>
<evidence type="ECO:0000313" key="2">
    <source>
        <dbReference type="Proteomes" id="UP000308197"/>
    </source>
</evidence>
<dbReference type="InterPro" id="IPR032675">
    <property type="entry name" value="LRR_dom_sf"/>
</dbReference>
<keyword evidence="2" id="KW-1185">Reference proteome</keyword>